<reference evidence="2 3" key="1">
    <citation type="journal article" date="2023" name="Plants (Basel)">
        <title>Bridging the Gap: Combining Genomics and Transcriptomics Approaches to Understand Stylosanthes scabra, an Orphan Legume from the Brazilian Caatinga.</title>
        <authorList>
            <person name="Ferreira-Neto J.R.C."/>
            <person name="da Silva M.D."/>
            <person name="Binneck E."/>
            <person name="de Melo N.F."/>
            <person name="da Silva R.H."/>
            <person name="de Melo A.L.T.M."/>
            <person name="Pandolfi V."/>
            <person name="Bustamante F.O."/>
            <person name="Brasileiro-Vidal A.C."/>
            <person name="Benko-Iseppon A.M."/>
        </authorList>
    </citation>
    <scope>NUCLEOTIDE SEQUENCE [LARGE SCALE GENOMIC DNA]</scope>
    <source>
        <tissue evidence="2">Leaves</tissue>
    </source>
</reference>
<protein>
    <submittedName>
        <fullName evidence="2">Uncharacterized protein</fullName>
    </submittedName>
</protein>
<evidence type="ECO:0000313" key="2">
    <source>
        <dbReference type="EMBL" id="MED6151990.1"/>
    </source>
</evidence>
<sequence length="114" mass="12587">MYEPVPRPLLEAPSSTQCRGLCSRHTLVGRVPHPTAFPTSQQPDAATCTHDTALVLLPPDLPAALLREFKKREEKSSEKESSDGMGGRCSFPPLPKKTRKRIETEEEEGNGRCC</sequence>
<evidence type="ECO:0000256" key="1">
    <source>
        <dbReference type="SAM" id="MobiDB-lite"/>
    </source>
</evidence>
<feature type="compositionally biased region" description="Basic and acidic residues" evidence="1">
    <location>
        <begin position="71"/>
        <end position="82"/>
    </location>
</feature>
<accession>A0ABU6TU76</accession>
<dbReference type="Proteomes" id="UP001341840">
    <property type="component" value="Unassembled WGS sequence"/>
</dbReference>
<comment type="caution">
    <text evidence="2">The sequence shown here is derived from an EMBL/GenBank/DDBJ whole genome shotgun (WGS) entry which is preliminary data.</text>
</comment>
<feature type="region of interest" description="Disordered" evidence="1">
    <location>
        <begin position="71"/>
        <end position="114"/>
    </location>
</feature>
<dbReference type="EMBL" id="JASCZI010092172">
    <property type="protein sequence ID" value="MED6151990.1"/>
    <property type="molecule type" value="Genomic_DNA"/>
</dbReference>
<gene>
    <name evidence="2" type="ORF">PIB30_087615</name>
</gene>
<proteinExistence type="predicted"/>
<name>A0ABU6TU76_9FABA</name>
<evidence type="ECO:0000313" key="3">
    <source>
        <dbReference type="Proteomes" id="UP001341840"/>
    </source>
</evidence>
<organism evidence="2 3">
    <name type="scientific">Stylosanthes scabra</name>
    <dbReference type="NCBI Taxonomy" id="79078"/>
    <lineage>
        <taxon>Eukaryota</taxon>
        <taxon>Viridiplantae</taxon>
        <taxon>Streptophyta</taxon>
        <taxon>Embryophyta</taxon>
        <taxon>Tracheophyta</taxon>
        <taxon>Spermatophyta</taxon>
        <taxon>Magnoliopsida</taxon>
        <taxon>eudicotyledons</taxon>
        <taxon>Gunneridae</taxon>
        <taxon>Pentapetalae</taxon>
        <taxon>rosids</taxon>
        <taxon>fabids</taxon>
        <taxon>Fabales</taxon>
        <taxon>Fabaceae</taxon>
        <taxon>Papilionoideae</taxon>
        <taxon>50 kb inversion clade</taxon>
        <taxon>dalbergioids sensu lato</taxon>
        <taxon>Dalbergieae</taxon>
        <taxon>Pterocarpus clade</taxon>
        <taxon>Stylosanthes</taxon>
    </lineage>
</organism>
<keyword evidence="3" id="KW-1185">Reference proteome</keyword>